<dbReference type="SUPFAM" id="SSF53067">
    <property type="entry name" value="Actin-like ATPase domain"/>
    <property type="match status" value="1"/>
</dbReference>
<dbReference type="EMBL" id="BROQ01000001">
    <property type="protein sequence ID" value="GKZ16561.1"/>
    <property type="molecule type" value="Genomic_DNA"/>
</dbReference>
<protein>
    <submittedName>
        <fullName evidence="3">Uncharacterized protein</fullName>
    </submittedName>
</protein>
<sequence>MTTMSCAEKAGFGEASKVRIVSEPEAAAIHSLRASSPHGLEVGNTIVLCDAGGGTVDLITFTIIELSPNMRLKEEAPGTGSLCGSTFLNRRFEEMLDDRLSSLPGWDRDTLDEAMHRFETVAKRTFSGNADDDFMFPVPGIADSQEIGVRRGRFRVTGQEMQQLFLPILRDIEDLVEDQIETSAAQVKAIFLFGGFGQSPYLRTYLRQCFSPEVEVIAPVDGWTAVVRGALTKTLGEISDTGAKNFVDSRKARENYGMICSTEFISKVHDAKKKYWNAKEGKFYIDVMCWFVCKGDDIEEAKAIETRWSRSQLVEEGPFNSIRVTLYKLDKPMGEKPPMYFNRDVKKHATLEPTLSQIEKSRIPTCRGADGELYYTILFQIHAVYYSAHCEYTLWYEDHEYGSVKADYV</sequence>
<dbReference type="AlphaFoldDB" id="A0A9W5YJI3"/>
<dbReference type="GO" id="GO:0005524">
    <property type="term" value="F:ATP binding"/>
    <property type="evidence" value="ECO:0007669"/>
    <property type="project" value="UniProtKB-KW"/>
</dbReference>
<dbReference type="Gene3D" id="3.30.420.40">
    <property type="match status" value="2"/>
</dbReference>
<dbReference type="Pfam" id="PF00012">
    <property type="entry name" value="HSP70"/>
    <property type="match status" value="1"/>
</dbReference>
<evidence type="ECO:0000313" key="3">
    <source>
        <dbReference type="EMBL" id="GKZ16561.1"/>
    </source>
</evidence>
<keyword evidence="2" id="KW-0067">ATP-binding</keyword>
<dbReference type="GO" id="GO:0140662">
    <property type="term" value="F:ATP-dependent protein folding chaperone"/>
    <property type="evidence" value="ECO:0007669"/>
    <property type="project" value="InterPro"/>
</dbReference>
<evidence type="ECO:0000256" key="1">
    <source>
        <dbReference type="ARBA" id="ARBA00022741"/>
    </source>
</evidence>
<dbReference type="InterPro" id="IPR013126">
    <property type="entry name" value="Hsp_70_fam"/>
</dbReference>
<reference evidence="3" key="1">
    <citation type="submission" date="2022-07" db="EMBL/GenBank/DDBJ databases">
        <title>Taxonomy of Aspergillus series Nigri: significant species reduction supported by multi-species coalescent approaches.</title>
        <authorList>
            <person name="Bian C."/>
            <person name="Kusuya Y."/>
            <person name="Sklenar F."/>
            <person name="D'hooge E."/>
            <person name="Yaguchi T."/>
            <person name="Takahashi H."/>
            <person name="Hubka V."/>
        </authorList>
    </citation>
    <scope>NUCLEOTIDE SEQUENCE</scope>
    <source>
        <strain evidence="3">CBS 733.88</strain>
    </source>
</reference>
<evidence type="ECO:0000313" key="4">
    <source>
        <dbReference type="Proteomes" id="UP001143548"/>
    </source>
</evidence>
<gene>
    <name evidence="3" type="ORF">AbraCBS73388_000141</name>
</gene>
<proteinExistence type="predicted"/>
<dbReference type="CDD" id="cd10170">
    <property type="entry name" value="ASKHA_NBD_HSP70"/>
    <property type="match status" value="1"/>
</dbReference>
<keyword evidence="1" id="KW-0547">Nucleotide-binding</keyword>
<dbReference type="Proteomes" id="UP001143548">
    <property type="component" value="Unassembled WGS sequence"/>
</dbReference>
<evidence type="ECO:0000256" key="2">
    <source>
        <dbReference type="ARBA" id="ARBA00022840"/>
    </source>
</evidence>
<organism evidence="3 4">
    <name type="scientific">Aspergillus brasiliensis</name>
    <dbReference type="NCBI Taxonomy" id="319629"/>
    <lineage>
        <taxon>Eukaryota</taxon>
        <taxon>Fungi</taxon>
        <taxon>Dikarya</taxon>
        <taxon>Ascomycota</taxon>
        <taxon>Pezizomycotina</taxon>
        <taxon>Eurotiomycetes</taxon>
        <taxon>Eurotiomycetidae</taxon>
        <taxon>Eurotiales</taxon>
        <taxon>Aspergillaceae</taxon>
        <taxon>Aspergillus</taxon>
        <taxon>Aspergillus subgen. Circumdati</taxon>
    </lineage>
</organism>
<accession>A0A9W5YJI3</accession>
<dbReference type="PANTHER" id="PTHR14187:SF82">
    <property type="entry name" value="FAMILY CHAPERONE, PUTATIVE (AFU_ORTHOLOGUE AFUA_7G08575)-RELATED"/>
    <property type="match status" value="1"/>
</dbReference>
<comment type="caution">
    <text evidence="3">The sequence shown here is derived from an EMBL/GenBank/DDBJ whole genome shotgun (WGS) entry which is preliminary data.</text>
</comment>
<dbReference type="PANTHER" id="PTHR14187">
    <property type="entry name" value="ALPHA KINASE/ELONGATION FACTOR 2 KINASE"/>
    <property type="match status" value="1"/>
</dbReference>
<dbReference type="InterPro" id="IPR043129">
    <property type="entry name" value="ATPase_NBD"/>
</dbReference>
<dbReference type="Gene3D" id="3.90.640.10">
    <property type="entry name" value="Actin, Chain A, domain 4"/>
    <property type="match status" value="1"/>
</dbReference>
<name>A0A9W5YJI3_9EURO</name>